<feature type="transmembrane region" description="Helical" evidence="2">
    <location>
        <begin position="287"/>
        <end position="312"/>
    </location>
</feature>
<dbReference type="EMBL" id="CACRTN010000009">
    <property type="protein sequence ID" value="VYT71078.1"/>
    <property type="molecule type" value="Genomic_DNA"/>
</dbReference>
<name>A0A6N2YZ49_9ACTN</name>
<proteinExistence type="predicted"/>
<dbReference type="AlphaFoldDB" id="A0A6N2YZ49"/>
<accession>A0A6N2YZ49</accession>
<protein>
    <recommendedName>
        <fullName evidence="4">TrbL/VirB6 plasmid conjugal transfer protein</fullName>
    </recommendedName>
</protein>
<keyword evidence="2" id="KW-0812">Transmembrane</keyword>
<gene>
    <name evidence="3" type="ORF">CILFYP54_01336</name>
</gene>
<evidence type="ECO:0008006" key="4">
    <source>
        <dbReference type="Google" id="ProtNLM"/>
    </source>
</evidence>
<evidence type="ECO:0000256" key="1">
    <source>
        <dbReference type="SAM" id="MobiDB-lite"/>
    </source>
</evidence>
<evidence type="ECO:0000256" key="2">
    <source>
        <dbReference type="SAM" id="Phobius"/>
    </source>
</evidence>
<feature type="transmembrane region" description="Helical" evidence="2">
    <location>
        <begin position="247"/>
        <end position="266"/>
    </location>
</feature>
<keyword evidence="2" id="KW-1133">Transmembrane helix</keyword>
<feature type="transmembrane region" description="Helical" evidence="2">
    <location>
        <begin position="40"/>
        <end position="61"/>
    </location>
</feature>
<organism evidence="3">
    <name type="scientific">Collinsella intestinalis</name>
    <dbReference type="NCBI Taxonomy" id="147207"/>
    <lineage>
        <taxon>Bacteria</taxon>
        <taxon>Bacillati</taxon>
        <taxon>Actinomycetota</taxon>
        <taxon>Coriobacteriia</taxon>
        <taxon>Coriobacteriales</taxon>
        <taxon>Coriobacteriaceae</taxon>
        <taxon>Collinsella</taxon>
    </lineage>
</organism>
<evidence type="ECO:0000313" key="3">
    <source>
        <dbReference type="EMBL" id="VYT71078.1"/>
    </source>
</evidence>
<dbReference type="RefSeq" id="WP_421756052.1">
    <property type="nucleotide sequence ID" value="NZ_CACRTN010000009.1"/>
</dbReference>
<sequence length="494" mass="53827">MIRDRFESFIGGAPLGSHPLTADGPYEVRMARRDRRWKRMMTAMLIIMLVSMTALAATAWAQNMPGYWYTSTAPGPQPDGTYKQVWYWCAQDNSKPAKVIVKLPGDSEPVEHSNPVTLTDQKTAITGPSDAPQGWYKVYENSITQGGLEQNMKDPKPDPDSPEGQNSMYYKTIYDNDPKFELSGTFLTNWAMKMVYSFCYMASEGMLSIADWFMGVIGANAQSILSEEFATGTFADFYRIASKVSDYAVEPYALAFLACVFGVAMIRISDPRRRSQGQDYMEEMLMLLAMFAVCVTLILHAMDLCALVYWLARNLVTGVGQALDQIGMNPSASGAGTVSAAFLDGMRRITYGQAGSVLVYALLALVCLAVSAGCAIVVLTTIFMRAGEIYLRAAASPLCLSFLVDDRARQVGMGYIKRFCSVCFQAAIIFIAIALSPLFFQVSATLMSNMGAGSIAGTGGVLETMLPTMVALFAVTGIVRQSEHVANSMFGLAG</sequence>
<keyword evidence="2" id="KW-0472">Membrane</keyword>
<feature type="transmembrane region" description="Helical" evidence="2">
    <location>
        <begin position="357"/>
        <end position="383"/>
    </location>
</feature>
<reference evidence="3" key="1">
    <citation type="submission" date="2019-11" db="EMBL/GenBank/DDBJ databases">
        <authorList>
            <person name="Feng L."/>
        </authorList>
    </citation>
    <scope>NUCLEOTIDE SEQUENCE</scope>
    <source>
        <strain evidence="3">CintestinalisLFYP54</strain>
    </source>
</reference>
<feature type="transmembrane region" description="Helical" evidence="2">
    <location>
        <begin position="460"/>
        <end position="479"/>
    </location>
</feature>
<feature type="transmembrane region" description="Helical" evidence="2">
    <location>
        <begin position="419"/>
        <end position="440"/>
    </location>
</feature>
<feature type="region of interest" description="Disordered" evidence="1">
    <location>
        <begin position="147"/>
        <end position="166"/>
    </location>
</feature>